<dbReference type="Proteomes" id="UP000011014">
    <property type="component" value="Unassembled WGS sequence"/>
</dbReference>
<organism evidence="2">
    <name type="scientific">Oikopleura dioica</name>
    <name type="common">Tunicate</name>
    <dbReference type="NCBI Taxonomy" id="34765"/>
    <lineage>
        <taxon>Eukaryota</taxon>
        <taxon>Metazoa</taxon>
        <taxon>Chordata</taxon>
        <taxon>Tunicata</taxon>
        <taxon>Appendicularia</taxon>
        <taxon>Copelata</taxon>
        <taxon>Oikopleuridae</taxon>
        <taxon>Oikopleura</taxon>
    </lineage>
</organism>
<name>E4Z600_OIKDI</name>
<evidence type="ECO:0000313" key="2">
    <source>
        <dbReference type="EMBL" id="CBY43128.1"/>
    </source>
</evidence>
<dbReference type="AlphaFoldDB" id="E4Z600"/>
<reference evidence="2" key="1">
    <citation type="journal article" date="2010" name="Science">
        <title>Plasticity of animal genome architecture unmasked by rapid evolution of a pelagic tunicate.</title>
        <authorList>
            <person name="Denoeud F."/>
            <person name="Henriet S."/>
            <person name="Mungpakdee S."/>
            <person name="Aury J.M."/>
            <person name="Da Silva C."/>
            <person name="Brinkmann H."/>
            <person name="Mikhaleva J."/>
            <person name="Olsen L.C."/>
            <person name="Jubin C."/>
            <person name="Canestro C."/>
            <person name="Bouquet J.M."/>
            <person name="Danks G."/>
            <person name="Poulain J."/>
            <person name="Campsteijn C."/>
            <person name="Adamski M."/>
            <person name="Cross I."/>
            <person name="Yadetie F."/>
            <person name="Muffato M."/>
            <person name="Louis A."/>
            <person name="Butcher S."/>
            <person name="Tsagkogeorga G."/>
            <person name="Konrad A."/>
            <person name="Singh S."/>
            <person name="Jensen M.F."/>
            <person name="Cong E.H."/>
            <person name="Eikeseth-Otteraa H."/>
            <person name="Noel B."/>
            <person name="Anthouard V."/>
            <person name="Porcel B.M."/>
            <person name="Kachouri-Lafond R."/>
            <person name="Nishino A."/>
            <person name="Ugolini M."/>
            <person name="Chourrout P."/>
            <person name="Nishida H."/>
            <person name="Aasland R."/>
            <person name="Huzurbazar S."/>
            <person name="Westhof E."/>
            <person name="Delsuc F."/>
            <person name="Lehrach H."/>
            <person name="Reinhardt R."/>
            <person name="Weissenbach J."/>
            <person name="Roy S.W."/>
            <person name="Artiguenave F."/>
            <person name="Postlethwait J.H."/>
            <person name="Manak J.R."/>
            <person name="Thompson E.M."/>
            <person name="Jaillon O."/>
            <person name="Du Pasquier L."/>
            <person name="Boudinot P."/>
            <person name="Liberles D.A."/>
            <person name="Volff J.N."/>
            <person name="Philippe H."/>
            <person name="Lenhard B."/>
            <person name="Roest Crollius H."/>
            <person name="Wincker P."/>
            <person name="Chourrout D."/>
        </authorList>
    </citation>
    <scope>NUCLEOTIDE SEQUENCE [LARGE SCALE GENOMIC DNA]</scope>
</reference>
<feature type="coiled-coil region" evidence="1">
    <location>
        <begin position="134"/>
        <end position="182"/>
    </location>
</feature>
<evidence type="ECO:0000256" key="1">
    <source>
        <dbReference type="SAM" id="Coils"/>
    </source>
</evidence>
<keyword evidence="1" id="KW-0175">Coiled coil</keyword>
<dbReference type="EMBL" id="FN657873">
    <property type="protein sequence ID" value="CBY43128.1"/>
    <property type="molecule type" value="Genomic_DNA"/>
</dbReference>
<accession>E4Z600</accession>
<gene>
    <name evidence="2" type="ORF">GSOID_T00027705001</name>
</gene>
<protein>
    <submittedName>
        <fullName evidence="2">Uncharacterized protein</fullName>
    </submittedName>
</protein>
<feature type="non-terminal residue" evidence="2">
    <location>
        <position position="1"/>
    </location>
</feature>
<feature type="coiled-coil region" evidence="1">
    <location>
        <begin position="219"/>
        <end position="246"/>
    </location>
</feature>
<proteinExistence type="predicted"/>
<sequence length="277" mass="32611">STQTNCFADVKKIQIATQTSFADDEDETESTILPVEVEEICFHENENNEDKEFEKEVFEDKNNSETQIESEPKITSIEESIQMYFDEFCLQNEQPCFNPSRSSSRFSESTVCSFYQNIDEKRCRRKIRQLEIAFNKAMSSKRRKSEKLQALEQRIYSITQQNEKLKCELENSRGQLHSLEISSAVRFEKLLNSSSRDYQKLRDQHYEDRKRLFLAEKHASKLLKRCKIAEEKLDKFQRRNQSERSDILSEKLSCFRAKLKLLDHQLGSFSSPINSLP</sequence>